<evidence type="ECO:0000313" key="1">
    <source>
        <dbReference type="EMBL" id="RIX60245.1"/>
    </source>
</evidence>
<gene>
    <name evidence="1" type="ORF">D3P08_01325</name>
</gene>
<sequence>MSAKLEVSNWRKRRVAGAMNGRRRRNHHRRDDFVVEGVQDMGRELGQKFNNLRRRCKARKLVAAIRHCDHRAVNELFDWHCRSIHFYKRPGYDCVRICCSFNRGAVVVSFDICVRSLYNGYGNGFYGNGFYGNGYNGNGFF</sequence>
<evidence type="ECO:0000313" key="2">
    <source>
        <dbReference type="Proteomes" id="UP000266482"/>
    </source>
</evidence>
<proteinExistence type="predicted"/>
<protein>
    <submittedName>
        <fullName evidence="1">Uncharacterized protein</fullName>
    </submittedName>
</protein>
<dbReference type="EMBL" id="QXQA01000001">
    <property type="protein sequence ID" value="RIX60245.1"/>
    <property type="molecule type" value="Genomic_DNA"/>
</dbReference>
<reference evidence="1 2" key="1">
    <citation type="submission" date="2018-09" db="EMBL/GenBank/DDBJ databases">
        <title>Paenibacillus aracenensis nov. sp. isolated from a cave in southern Spain.</title>
        <authorList>
            <person name="Jurado V."/>
            <person name="Gutierrez-Patricio S."/>
            <person name="Gonzalez-Pimentel J.L."/>
            <person name="Miller A.Z."/>
            <person name="Laiz L."/>
            <person name="Saiz-Jimenez C."/>
        </authorList>
    </citation>
    <scope>NUCLEOTIDE SEQUENCE [LARGE SCALE GENOMIC DNA]</scope>
    <source>
        <strain evidence="1 2">DSM 22867</strain>
    </source>
</reference>
<name>A0A3A1VJ15_9BACL</name>
<keyword evidence="2" id="KW-1185">Reference proteome</keyword>
<dbReference type="Proteomes" id="UP000266482">
    <property type="component" value="Unassembled WGS sequence"/>
</dbReference>
<dbReference type="AlphaFoldDB" id="A0A3A1VJ15"/>
<dbReference type="RefSeq" id="WP_119597620.1">
    <property type="nucleotide sequence ID" value="NZ_QXQA01000001.1"/>
</dbReference>
<accession>A0A3A1VJ15</accession>
<dbReference type="OrthoDB" id="2620714at2"/>
<organism evidence="1 2">
    <name type="scientific">Paenibacillus nanensis</name>
    <dbReference type="NCBI Taxonomy" id="393251"/>
    <lineage>
        <taxon>Bacteria</taxon>
        <taxon>Bacillati</taxon>
        <taxon>Bacillota</taxon>
        <taxon>Bacilli</taxon>
        <taxon>Bacillales</taxon>
        <taxon>Paenibacillaceae</taxon>
        <taxon>Paenibacillus</taxon>
    </lineage>
</organism>
<comment type="caution">
    <text evidence="1">The sequence shown here is derived from an EMBL/GenBank/DDBJ whole genome shotgun (WGS) entry which is preliminary data.</text>
</comment>